<keyword evidence="1" id="KW-1133">Transmembrane helix</keyword>
<feature type="transmembrane region" description="Helical" evidence="1">
    <location>
        <begin position="6"/>
        <end position="24"/>
    </location>
</feature>
<evidence type="ECO:0000256" key="1">
    <source>
        <dbReference type="SAM" id="Phobius"/>
    </source>
</evidence>
<protein>
    <submittedName>
        <fullName evidence="2">Uncharacterized protein</fullName>
    </submittedName>
</protein>
<sequence>MKSVGILLFIVGIGNFVYQGILTLRKLRKEANEVRTTHRFCCTACGEKYELSTVETKEKIKWSIHIRKETLNTQKSLYKFICPICGEKNFQERLYDLNITKLKGRIRYQGTEFQLRELVLFFLKGVLPLLLVRYLLRFLI</sequence>
<dbReference type="RefSeq" id="WP_002367219.1">
    <property type="nucleotide sequence ID" value="NZ_CABGHQ010000002.1"/>
</dbReference>
<feature type="transmembrane region" description="Helical" evidence="1">
    <location>
        <begin position="118"/>
        <end position="136"/>
    </location>
</feature>
<dbReference type="GeneID" id="60894750"/>
<name>A0AAP6RFU5_ENTFL</name>
<dbReference type="EMBL" id="WVTJ01000003">
    <property type="protein sequence ID" value="MXS51627.1"/>
    <property type="molecule type" value="Genomic_DNA"/>
</dbReference>
<dbReference type="Proteomes" id="UP000429730">
    <property type="component" value="Unassembled WGS sequence"/>
</dbReference>
<organism evidence="2 3">
    <name type="scientific">Enterococcus faecalis</name>
    <name type="common">Streptococcus faecalis</name>
    <dbReference type="NCBI Taxonomy" id="1351"/>
    <lineage>
        <taxon>Bacteria</taxon>
        <taxon>Bacillati</taxon>
        <taxon>Bacillota</taxon>
        <taxon>Bacilli</taxon>
        <taxon>Lactobacillales</taxon>
        <taxon>Enterococcaceae</taxon>
        <taxon>Enterococcus</taxon>
    </lineage>
</organism>
<comment type="caution">
    <text evidence="2">The sequence shown here is derived from an EMBL/GenBank/DDBJ whole genome shotgun (WGS) entry which is preliminary data.</text>
</comment>
<reference evidence="2 3" key="1">
    <citation type="submission" date="2019-04" db="EMBL/GenBank/DDBJ databases">
        <title>Step-wise assembly of the neonatal virome modulated by breast feeding.</title>
        <authorList>
            <person name="Liang G."/>
            <person name="Bushman F."/>
        </authorList>
    </citation>
    <scope>NUCLEOTIDE SEQUENCE [LARGE SCALE GENOMIC DNA]</scope>
    <source>
        <strain evidence="2 3">E3754</strain>
    </source>
</reference>
<accession>A0AAP6RFU5</accession>
<dbReference type="AlphaFoldDB" id="A0AAP6RFU5"/>
<keyword evidence="1" id="KW-0812">Transmembrane</keyword>
<proteinExistence type="predicted"/>
<gene>
    <name evidence="2" type="ORF">GTI81_02630</name>
</gene>
<evidence type="ECO:0000313" key="3">
    <source>
        <dbReference type="Proteomes" id="UP000429730"/>
    </source>
</evidence>
<keyword evidence="1" id="KW-0472">Membrane</keyword>
<evidence type="ECO:0000313" key="2">
    <source>
        <dbReference type="EMBL" id="MXS51627.1"/>
    </source>
</evidence>